<feature type="domain" description="N-acetyltransferase" evidence="1">
    <location>
        <begin position="10"/>
        <end position="175"/>
    </location>
</feature>
<reference evidence="2 3" key="1">
    <citation type="submission" date="2022-01" db="EMBL/GenBank/DDBJ databases">
        <title>Alkalihalobacillus sp. EGI L200015, a novel bacterium isolated from a salt lake sediment.</title>
        <authorList>
            <person name="Gao L."/>
            <person name="Fang B.-Z."/>
            <person name="Li W.-J."/>
        </authorList>
    </citation>
    <scope>NUCLEOTIDE SEQUENCE [LARGE SCALE GENOMIC DNA]</scope>
    <source>
        <strain evidence="2 3">KCTC 12718</strain>
    </source>
</reference>
<dbReference type="EMBL" id="JAKIJS010000001">
    <property type="protein sequence ID" value="MCF6136352.1"/>
    <property type="molecule type" value="Genomic_DNA"/>
</dbReference>
<protein>
    <submittedName>
        <fullName evidence="2">GNAT family N-acetyltransferase</fullName>
    </submittedName>
</protein>
<dbReference type="SUPFAM" id="SSF55729">
    <property type="entry name" value="Acyl-CoA N-acyltransferases (Nat)"/>
    <property type="match status" value="1"/>
</dbReference>
<sequence length="181" mass="21441">MFIFPIEDNLSLKLLEKKDIPELFALVDQSRKYLREWLPWVDSMEKEEDYEPVIELWRKQFCDENGFQAGILYQDKLVGMIGYHYIDYASKKTSIGYWLSEHNQGKGIMTKATQTLVDYAFNVLHLNRIEIQCGTGNRKSAAIPERLGFVKEGTIRDAEYLYDHFHDCYLYSLLKREYEIM</sequence>
<proteinExistence type="predicted"/>
<dbReference type="PROSITE" id="PS51186">
    <property type="entry name" value="GNAT"/>
    <property type="match status" value="1"/>
</dbReference>
<dbReference type="Gene3D" id="3.40.630.30">
    <property type="match status" value="1"/>
</dbReference>
<accession>A0ABS9GU34</accession>
<dbReference type="Pfam" id="PF13302">
    <property type="entry name" value="Acetyltransf_3"/>
    <property type="match status" value="1"/>
</dbReference>
<evidence type="ECO:0000313" key="2">
    <source>
        <dbReference type="EMBL" id="MCF6136352.1"/>
    </source>
</evidence>
<organism evidence="2 3">
    <name type="scientific">Pseudalkalibacillus berkeleyi</name>
    <dbReference type="NCBI Taxonomy" id="1069813"/>
    <lineage>
        <taxon>Bacteria</taxon>
        <taxon>Bacillati</taxon>
        <taxon>Bacillota</taxon>
        <taxon>Bacilli</taxon>
        <taxon>Bacillales</taxon>
        <taxon>Fictibacillaceae</taxon>
        <taxon>Pseudalkalibacillus</taxon>
    </lineage>
</organism>
<keyword evidence="3" id="KW-1185">Reference proteome</keyword>
<dbReference type="PANTHER" id="PTHR43441:SF12">
    <property type="entry name" value="RIBOSOMAL N-ACETYLTRANSFERASE YDAF-RELATED"/>
    <property type="match status" value="1"/>
</dbReference>
<evidence type="ECO:0000313" key="3">
    <source>
        <dbReference type="Proteomes" id="UP001649381"/>
    </source>
</evidence>
<dbReference type="PANTHER" id="PTHR43441">
    <property type="entry name" value="RIBOSOMAL-PROTEIN-SERINE ACETYLTRANSFERASE"/>
    <property type="match status" value="1"/>
</dbReference>
<comment type="caution">
    <text evidence="2">The sequence shown here is derived from an EMBL/GenBank/DDBJ whole genome shotgun (WGS) entry which is preliminary data.</text>
</comment>
<dbReference type="InterPro" id="IPR000182">
    <property type="entry name" value="GNAT_dom"/>
</dbReference>
<gene>
    <name evidence="2" type="ORF">L2716_01335</name>
</gene>
<dbReference type="Proteomes" id="UP001649381">
    <property type="component" value="Unassembled WGS sequence"/>
</dbReference>
<dbReference type="InterPro" id="IPR051908">
    <property type="entry name" value="Ribosomal_N-acetyltransferase"/>
</dbReference>
<name>A0ABS9GU34_9BACL</name>
<evidence type="ECO:0000259" key="1">
    <source>
        <dbReference type="PROSITE" id="PS51186"/>
    </source>
</evidence>
<dbReference type="InterPro" id="IPR016181">
    <property type="entry name" value="Acyl_CoA_acyltransferase"/>
</dbReference>